<dbReference type="HOGENOM" id="CLU_011398_4_5_1"/>
<accession>E3LZ40</accession>
<dbReference type="PANTHER" id="PTHR43400">
    <property type="entry name" value="FUMARATE REDUCTASE"/>
    <property type="match status" value="1"/>
</dbReference>
<dbReference type="PANTHER" id="PTHR43400:SF7">
    <property type="entry name" value="FAD-DEPENDENT OXIDOREDUCTASE 2 FAD BINDING DOMAIN-CONTAINING PROTEIN"/>
    <property type="match status" value="1"/>
</dbReference>
<dbReference type="OrthoDB" id="71672at2759"/>
<organism evidence="11">
    <name type="scientific">Caenorhabditis remanei</name>
    <name type="common">Caenorhabditis vulgaris</name>
    <dbReference type="NCBI Taxonomy" id="31234"/>
    <lineage>
        <taxon>Eukaryota</taxon>
        <taxon>Metazoa</taxon>
        <taxon>Ecdysozoa</taxon>
        <taxon>Nematoda</taxon>
        <taxon>Chromadorea</taxon>
        <taxon>Rhabditida</taxon>
        <taxon>Rhabditina</taxon>
        <taxon>Rhabditomorpha</taxon>
        <taxon>Rhabditoidea</taxon>
        <taxon>Rhabditidae</taxon>
        <taxon>Peloderinae</taxon>
        <taxon>Caenorhabditis</taxon>
    </lineage>
</organism>
<dbReference type="SUPFAM" id="SSF56425">
    <property type="entry name" value="Succinate dehydrogenase/fumarate reductase flavoprotein, catalytic domain"/>
    <property type="match status" value="1"/>
</dbReference>
<dbReference type="eggNOG" id="KOG2404">
    <property type="taxonomic scope" value="Eukaryota"/>
</dbReference>
<evidence type="ECO:0000256" key="7">
    <source>
        <dbReference type="ARBA" id="ARBA00077246"/>
    </source>
</evidence>
<dbReference type="InParanoid" id="E3LZ40"/>
<reference evidence="10" key="1">
    <citation type="submission" date="2007-07" db="EMBL/GenBank/DDBJ databases">
        <title>PCAP assembly of the Caenorhabditis remanei genome.</title>
        <authorList>
            <consortium name="The Caenorhabditis remanei Sequencing Consortium"/>
            <person name="Wilson R.K."/>
        </authorList>
    </citation>
    <scope>NUCLEOTIDE SEQUENCE [LARGE SCALE GENOMIC DNA]</scope>
    <source>
        <strain evidence="10">PB4641</strain>
    </source>
</reference>
<dbReference type="Gene3D" id="3.50.50.60">
    <property type="entry name" value="FAD/NAD(P)-binding domain"/>
    <property type="match status" value="1"/>
</dbReference>
<dbReference type="NCBIfam" id="TIGR01813">
    <property type="entry name" value="flavo_cyto_c"/>
    <property type="match status" value="1"/>
</dbReference>
<evidence type="ECO:0000256" key="5">
    <source>
        <dbReference type="ARBA" id="ARBA00050832"/>
    </source>
</evidence>
<evidence type="ECO:0000313" key="10">
    <source>
        <dbReference type="EMBL" id="EFO86704.1"/>
    </source>
</evidence>
<feature type="domain" description="FAD-dependent oxidoreductase 2 FAD-binding" evidence="9">
    <location>
        <begin position="70"/>
        <end position="529"/>
    </location>
</feature>
<dbReference type="InterPro" id="IPR010960">
    <property type="entry name" value="Flavocytochrome_c"/>
</dbReference>
<dbReference type="GO" id="GO:0010181">
    <property type="term" value="F:FMN binding"/>
    <property type="evidence" value="ECO:0007669"/>
    <property type="project" value="InterPro"/>
</dbReference>
<dbReference type="SUPFAM" id="SSF51905">
    <property type="entry name" value="FAD/NAD(P)-binding domain"/>
    <property type="match status" value="1"/>
</dbReference>
<name>E3LZ40_CAERE</name>
<keyword evidence="3" id="KW-0274">FAD</keyword>
<dbReference type="OMA" id="EDLWVVV"/>
<keyword evidence="11" id="KW-1185">Reference proteome</keyword>
<dbReference type="InterPro" id="IPR036188">
    <property type="entry name" value="FAD/NAD-bd_sf"/>
</dbReference>
<dbReference type="GO" id="GO:0016156">
    <property type="term" value="F:fumarate reductase (NADH) activity"/>
    <property type="evidence" value="ECO:0007669"/>
    <property type="project" value="UniProtKB-EC"/>
</dbReference>
<dbReference type="FunFam" id="3.90.700.10:FF:000007">
    <property type="entry name" value="NADH-dependent fumarate reductase"/>
    <property type="match status" value="1"/>
</dbReference>
<feature type="transmembrane region" description="Helical" evidence="8">
    <location>
        <begin position="49"/>
        <end position="66"/>
    </location>
</feature>
<evidence type="ECO:0000256" key="4">
    <source>
        <dbReference type="ARBA" id="ARBA00023002"/>
    </source>
</evidence>
<feature type="transmembrane region" description="Helical" evidence="8">
    <location>
        <begin position="12"/>
        <end position="37"/>
    </location>
</feature>
<proteinExistence type="predicted"/>
<keyword evidence="2" id="KW-0285">Flavoprotein</keyword>
<dbReference type="FunCoup" id="E3LZ40">
    <property type="interactions" value="56"/>
</dbReference>
<evidence type="ECO:0000259" key="9">
    <source>
        <dbReference type="Pfam" id="PF00890"/>
    </source>
</evidence>
<dbReference type="EMBL" id="DS268419">
    <property type="protein sequence ID" value="EFO86704.1"/>
    <property type="molecule type" value="Genomic_DNA"/>
</dbReference>
<evidence type="ECO:0000256" key="8">
    <source>
        <dbReference type="SAM" id="Phobius"/>
    </source>
</evidence>
<evidence type="ECO:0000256" key="1">
    <source>
        <dbReference type="ARBA" id="ARBA00001974"/>
    </source>
</evidence>
<dbReference type="EC" id="1.3.1.6" evidence="6"/>
<dbReference type="Gene3D" id="3.90.700.10">
    <property type="entry name" value="Succinate dehydrogenase/fumarate reductase flavoprotein, catalytic domain"/>
    <property type="match status" value="1"/>
</dbReference>
<keyword evidence="8" id="KW-0812">Transmembrane</keyword>
<protein>
    <recommendedName>
        <fullName evidence="6">fumarate reductase (NADH)</fullName>
        <ecNumber evidence="6">1.3.1.6</ecNumber>
    </recommendedName>
    <alternativeName>
        <fullName evidence="7">NADH-dependent fumarate reductase</fullName>
    </alternativeName>
</protein>
<gene>
    <name evidence="10" type="ORF">CRE_04760</name>
</gene>
<keyword evidence="8" id="KW-1133">Transmembrane helix</keyword>
<evidence type="ECO:0000313" key="11">
    <source>
        <dbReference type="Proteomes" id="UP000008281"/>
    </source>
</evidence>
<dbReference type="InterPro" id="IPR050315">
    <property type="entry name" value="FAD-oxidoreductase_2"/>
</dbReference>
<comment type="cofactor">
    <cofactor evidence="1">
        <name>FAD</name>
        <dbReference type="ChEBI" id="CHEBI:57692"/>
    </cofactor>
</comment>
<evidence type="ECO:0000256" key="2">
    <source>
        <dbReference type="ARBA" id="ARBA00022630"/>
    </source>
</evidence>
<dbReference type="InterPro" id="IPR003953">
    <property type="entry name" value="FAD-dep_OxRdtase_2_FAD-bd"/>
</dbReference>
<keyword evidence="8" id="KW-0472">Membrane</keyword>
<dbReference type="STRING" id="31234.E3LZ40"/>
<comment type="catalytic activity">
    <reaction evidence="5">
        <text>succinate + NAD(+) = fumarate + NADH + H(+)</text>
        <dbReference type="Rhea" id="RHEA:18281"/>
        <dbReference type="ChEBI" id="CHEBI:15378"/>
        <dbReference type="ChEBI" id="CHEBI:29806"/>
        <dbReference type="ChEBI" id="CHEBI:30031"/>
        <dbReference type="ChEBI" id="CHEBI:57540"/>
        <dbReference type="ChEBI" id="CHEBI:57945"/>
        <dbReference type="EC" id="1.3.1.6"/>
    </reaction>
</comment>
<dbReference type="Pfam" id="PF00890">
    <property type="entry name" value="FAD_binding_2"/>
    <property type="match status" value="1"/>
</dbReference>
<sequence>MFELPVYKIMGFFFLIFIQFFGFNPFLSNICFSLCNCPLIFTFRTVQNLMNWVLFSVAVMAPLMAAEPTVVVVGGGLAGLSASLEIITEGGRVILIEGENNTGGNSAKASSGINGAGTDTQEKLGIHDSPELLVKDTLSAGDDENDKVLVKILAEKSVEAVQFLRNVGVDLTDINLCGGHSVPRTHWIPSPKEGRPIPAGFEIMKRLRTRLNELQEKNPESFRLMTQTKMVGIIREEGKVVGVEVLSAKGEQSKVTGDSVILATGGFSADRSNDSLLSEFGKQTLGFPSTNGAFAKGDGVKIARALGAKLVGMERIQIHPTAFVDPKEPAAGTKFLAAEALRGKGALLINSEGKRFGNELGRRDYTTNRILEHAKPIGEDFQGGSAERNAAIMLMNEATIDAFGRPAFNFYAIVKKFFKKYENSEELAKALNVEYSVIKATLDDYKEIFEGKKEDPFGKKAFPVSAISPHEPIYAAIVVPAIHYTMGGLKIDEHARVIDEQEKPIDGLYAAGEVTGGVHGSNRLGGNSLLECVVFGRVAGRSGLQVATNASRSEL</sequence>
<evidence type="ECO:0000256" key="6">
    <source>
        <dbReference type="ARBA" id="ARBA00067004"/>
    </source>
</evidence>
<evidence type="ECO:0000256" key="3">
    <source>
        <dbReference type="ARBA" id="ARBA00022827"/>
    </source>
</evidence>
<dbReference type="AlphaFoldDB" id="E3LZ40"/>
<keyword evidence="4" id="KW-0560">Oxidoreductase</keyword>
<dbReference type="InterPro" id="IPR027477">
    <property type="entry name" value="Succ_DH/fumarate_Rdtase_cat_sf"/>
</dbReference>
<dbReference type="Proteomes" id="UP000008281">
    <property type="component" value="Unassembled WGS sequence"/>
</dbReference>